<evidence type="ECO:0000256" key="1">
    <source>
        <dbReference type="SAM" id="MobiDB-lite"/>
    </source>
</evidence>
<keyword evidence="4" id="KW-1185">Reference proteome</keyword>
<evidence type="ECO:0000256" key="2">
    <source>
        <dbReference type="SAM" id="SignalP"/>
    </source>
</evidence>
<feature type="compositionally biased region" description="Acidic residues" evidence="1">
    <location>
        <begin position="82"/>
        <end position="93"/>
    </location>
</feature>
<evidence type="ECO:0000313" key="3">
    <source>
        <dbReference type="EMBL" id="ODM91562.1"/>
    </source>
</evidence>
<reference evidence="3 4" key="1">
    <citation type="journal article" date="2016" name="Genome Biol. Evol.">
        <title>Gene Family Evolution Reflects Adaptation to Soil Environmental Stressors in the Genome of the Collembolan Orchesella cincta.</title>
        <authorList>
            <person name="Faddeeva-Vakhrusheva A."/>
            <person name="Derks M.F."/>
            <person name="Anvar S.Y."/>
            <person name="Agamennone V."/>
            <person name="Suring W."/>
            <person name="Smit S."/>
            <person name="van Straalen N.M."/>
            <person name="Roelofs D."/>
        </authorList>
    </citation>
    <scope>NUCLEOTIDE SEQUENCE [LARGE SCALE GENOMIC DNA]</scope>
    <source>
        <tissue evidence="3">Mixed pool</tissue>
    </source>
</reference>
<protein>
    <submittedName>
        <fullName evidence="3">Uncharacterized protein</fullName>
    </submittedName>
</protein>
<evidence type="ECO:0000313" key="4">
    <source>
        <dbReference type="Proteomes" id="UP000094527"/>
    </source>
</evidence>
<comment type="caution">
    <text evidence="3">The sequence shown here is derived from an EMBL/GenBank/DDBJ whole genome shotgun (WGS) entry which is preliminary data.</text>
</comment>
<dbReference type="AlphaFoldDB" id="A0A1D2MF88"/>
<keyword evidence="2" id="KW-0732">Signal</keyword>
<organism evidence="3 4">
    <name type="scientific">Orchesella cincta</name>
    <name type="common">Springtail</name>
    <name type="synonym">Podura cincta</name>
    <dbReference type="NCBI Taxonomy" id="48709"/>
    <lineage>
        <taxon>Eukaryota</taxon>
        <taxon>Metazoa</taxon>
        <taxon>Ecdysozoa</taxon>
        <taxon>Arthropoda</taxon>
        <taxon>Hexapoda</taxon>
        <taxon>Collembola</taxon>
        <taxon>Entomobryomorpha</taxon>
        <taxon>Entomobryoidea</taxon>
        <taxon>Orchesellidae</taxon>
        <taxon>Orchesellinae</taxon>
        <taxon>Orchesella</taxon>
    </lineage>
</organism>
<dbReference type="Proteomes" id="UP000094527">
    <property type="component" value="Unassembled WGS sequence"/>
</dbReference>
<dbReference type="EMBL" id="LJIJ01001502">
    <property type="protein sequence ID" value="ODM91562.1"/>
    <property type="molecule type" value="Genomic_DNA"/>
</dbReference>
<sequence>MRVSKPLLILLVVIGVIYCAHFGYAQSLGLETEGGCEEFCSSCTKGDPFTPKMLDCNCCLPKPRGEAQGVAPSQSKFGTTRDDDDDDDQSQDR</sequence>
<accession>A0A1D2MF88</accession>
<feature type="region of interest" description="Disordered" evidence="1">
    <location>
        <begin position="62"/>
        <end position="93"/>
    </location>
</feature>
<feature type="signal peptide" evidence="2">
    <location>
        <begin position="1"/>
        <end position="19"/>
    </location>
</feature>
<name>A0A1D2MF88_ORCCI</name>
<feature type="chain" id="PRO_5008903934" evidence="2">
    <location>
        <begin position="20"/>
        <end position="93"/>
    </location>
</feature>
<proteinExistence type="predicted"/>
<gene>
    <name evidence="3" type="ORF">Ocin01_15123</name>
</gene>